<protein>
    <recommendedName>
        <fullName evidence="1">KIB1-4 beta-propeller domain-containing protein</fullName>
    </recommendedName>
</protein>
<comment type="caution">
    <text evidence="2">The sequence shown here is derived from an EMBL/GenBank/DDBJ whole genome shotgun (WGS) entry which is preliminary data.</text>
</comment>
<dbReference type="EMBL" id="JAAMPC010000012">
    <property type="protein sequence ID" value="KAG2274403.1"/>
    <property type="molecule type" value="Genomic_DNA"/>
</dbReference>
<keyword evidence="3" id="KW-1185">Reference proteome</keyword>
<dbReference type="Pfam" id="PF03478">
    <property type="entry name" value="Beta-prop_KIB1-4"/>
    <property type="match status" value="1"/>
</dbReference>
<dbReference type="OrthoDB" id="1076131at2759"/>
<evidence type="ECO:0000313" key="3">
    <source>
        <dbReference type="Proteomes" id="UP000886595"/>
    </source>
</evidence>
<evidence type="ECO:0000313" key="2">
    <source>
        <dbReference type="EMBL" id="KAG2274403.1"/>
    </source>
</evidence>
<dbReference type="InterPro" id="IPR050942">
    <property type="entry name" value="F-box_BR-signaling"/>
</dbReference>
<dbReference type="AlphaFoldDB" id="A0A8X7QQ78"/>
<organism evidence="2 3">
    <name type="scientific">Brassica carinata</name>
    <name type="common">Ethiopian mustard</name>
    <name type="synonym">Abyssinian cabbage</name>
    <dbReference type="NCBI Taxonomy" id="52824"/>
    <lineage>
        <taxon>Eukaryota</taxon>
        <taxon>Viridiplantae</taxon>
        <taxon>Streptophyta</taxon>
        <taxon>Embryophyta</taxon>
        <taxon>Tracheophyta</taxon>
        <taxon>Spermatophyta</taxon>
        <taxon>Magnoliopsida</taxon>
        <taxon>eudicotyledons</taxon>
        <taxon>Gunneridae</taxon>
        <taxon>Pentapetalae</taxon>
        <taxon>rosids</taxon>
        <taxon>malvids</taxon>
        <taxon>Brassicales</taxon>
        <taxon>Brassicaceae</taxon>
        <taxon>Brassiceae</taxon>
        <taxon>Brassica</taxon>
    </lineage>
</organism>
<dbReference type="PANTHER" id="PTHR44259">
    <property type="entry name" value="OS07G0183000 PROTEIN-RELATED"/>
    <property type="match status" value="1"/>
</dbReference>
<reference evidence="2 3" key="1">
    <citation type="submission" date="2020-02" db="EMBL/GenBank/DDBJ databases">
        <authorList>
            <person name="Ma Q."/>
            <person name="Huang Y."/>
            <person name="Song X."/>
            <person name="Pei D."/>
        </authorList>
    </citation>
    <scope>NUCLEOTIDE SEQUENCE [LARGE SCALE GENOMIC DNA]</scope>
    <source>
        <strain evidence="2">Sxm20200214</strain>
        <tissue evidence="2">Leaf</tissue>
    </source>
</reference>
<evidence type="ECO:0000259" key="1">
    <source>
        <dbReference type="Pfam" id="PF03478"/>
    </source>
</evidence>
<dbReference type="InterPro" id="IPR005174">
    <property type="entry name" value="KIB1-4_b-propeller"/>
</dbReference>
<sequence length="284" mass="32306">MLSPKVGGCMLYNPKERKIERNLLFPGPRVLANSGNWCLLLDSASNLFIVDVFSKETIPLPSLESIRSTTCSIKRVGDVVRGLLWVDEGRKDYVVVWFFDREYNHDCLSFCKKGNTHYTDIPLRRFVRVLDLSGGHEQGSSSFKETTRPFPMLSCYESCDSSIAVTTSGEVLLVESDPWNRTWFRVYKKNPDLKNPDSSCHTVLEVDSLGGEALLLDLGFTVPANDTLGIEPDSIYFTRHYRPSQWRGRDLDICVYNLASKSLKRFSDLDVINLMDARWFLPGN</sequence>
<name>A0A8X7QQ78_BRACI</name>
<proteinExistence type="predicted"/>
<accession>A0A8X7QQ78</accession>
<gene>
    <name evidence="2" type="ORF">Bca52824_056958</name>
</gene>
<feature type="domain" description="KIB1-4 beta-propeller" evidence="1">
    <location>
        <begin position="12"/>
        <end position="257"/>
    </location>
</feature>
<dbReference type="PANTHER" id="PTHR44259:SF102">
    <property type="entry name" value="F-BOX DOMAIN-CONTAINING PROTEIN"/>
    <property type="match status" value="1"/>
</dbReference>
<dbReference type="Proteomes" id="UP000886595">
    <property type="component" value="Unassembled WGS sequence"/>
</dbReference>